<dbReference type="InterPro" id="IPR017517">
    <property type="entry name" value="Maleyloyr_isom"/>
</dbReference>
<dbReference type="InterPro" id="IPR010872">
    <property type="entry name" value="MDMPI_C-term_domain"/>
</dbReference>
<organism evidence="3 4">
    <name type="scientific">[Mycobacterium] wendilense</name>
    <dbReference type="NCBI Taxonomy" id="3064284"/>
    <lineage>
        <taxon>Bacteria</taxon>
        <taxon>Bacillati</taxon>
        <taxon>Actinomycetota</taxon>
        <taxon>Actinomycetes</taxon>
        <taxon>Mycobacteriales</taxon>
        <taxon>Mycobacteriaceae</taxon>
        <taxon>Mycolicibacter</taxon>
    </lineage>
</organism>
<feature type="domain" description="MDMPI C-terminal" evidence="1">
    <location>
        <begin position="179"/>
        <end position="272"/>
    </location>
</feature>
<proteinExistence type="predicted"/>
<dbReference type="Gene3D" id="1.20.120.450">
    <property type="entry name" value="dinb family like domain"/>
    <property type="match status" value="1"/>
</dbReference>
<name>A0ABN9P0Q6_9MYCO</name>
<dbReference type="InterPro" id="IPR034660">
    <property type="entry name" value="DinB/YfiT-like"/>
</dbReference>
<dbReference type="Pfam" id="PF07398">
    <property type="entry name" value="MDMPI_C"/>
    <property type="match status" value="1"/>
</dbReference>
<dbReference type="EMBL" id="OY726395">
    <property type="protein sequence ID" value="CAJ1584452.1"/>
    <property type="molecule type" value="Genomic_DNA"/>
</dbReference>
<sequence>MVSSPRPVLELNQTEVLDALFAVWDDIERLLATVPAADWRRPTALPGWSIHDVVAHIIGTESMLAGTPTPESGVDVAALDHVRNPIGELNEHWIVTLRDETAEAMLGRYREVIARRRATLPQLSAEEWNAVTATPAGPDSYGRFMRIRIFDCWIHEQDIRQALGRPSTDEELTGPAARQALDEIAASMGFVVGKLGKAPAGSRVAFELTGPLARTIRVAVDGRAAVVEEFDAEPTTVIRLDGLQFTRLCGGRPLCGSRPSAIEFDGDAQVGQRVVDNLNYVI</sequence>
<evidence type="ECO:0000259" key="1">
    <source>
        <dbReference type="Pfam" id="PF07398"/>
    </source>
</evidence>
<evidence type="ECO:0000313" key="4">
    <source>
        <dbReference type="Proteomes" id="UP001190466"/>
    </source>
</evidence>
<dbReference type="InterPro" id="IPR024344">
    <property type="entry name" value="MDMPI_metal-binding"/>
</dbReference>
<reference evidence="3 4" key="1">
    <citation type="submission" date="2023-08" db="EMBL/GenBank/DDBJ databases">
        <authorList>
            <person name="Folkvardsen B D."/>
            <person name="Norman A."/>
        </authorList>
    </citation>
    <scope>NUCLEOTIDE SEQUENCE [LARGE SCALE GENOMIC DNA]</scope>
    <source>
        <strain evidence="3 4">Mu0050</strain>
    </source>
</reference>
<dbReference type="Pfam" id="PF11716">
    <property type="entry name" value="MDMPI_N"/>
    <property type="match status" value="1"/>
</dbReference>
<dbReference type="SUPFAM" id="SSF109854">
    <property type="entry name" value="DinB/YfiT-like putative metalloenzymes"/>
    <property type="match status" value="1"/>
</dbReference>
<keyword evidence="4" id="KW-1185">Reference proteome</keyword>
<accession>A0ABN9P0Q6</accession>
<dbReference type="Proteomes" id="UP001190466">
    <property type="component" value="Chromosome"/>
</dbReference>
<evidence type="ECO:0000313" key="3">
    <source>
        <dbReference type="EMBL" id="CAJ1584452.1"/>
    </source>
</evidence>
<dbReference type="GO" id="GO:0016853">
    <property type="term" value="F:isomerase activity"/>
    <property type="evidence" value="ECO:0007669"/>
    <property type="project" value="UniProtKB-KW"/>
</dbReference>
<evidence type="ECO:0000259" key="2">
    <source>
        <dbReference type="Pfam" id="PF11716"/>
    </source>
</evidence>
<keyword evidence="3" id="KW-0413">Isomerase</keyword>
<protein>
    <submittedName>
        <fullName evidence="3">Maleylpyruvate isomerase family mycothiol-dependent enzyme</fullName>
    </submittedName>
</protein>
<gene>
    <name evidence="3" type="ORF">MU0050_003193</name>
</gene>
<dbReference type="NCBIfam" id="TIGR03083">
    <property type="entry name" value="maleylpyruvate isomerase family mycothiol-dependent enzyme"/>
    <property type="match status" value="1"/>
</dbReference>
<feature type="domain" description="Mycothiol-dependent maleylpyruvate isomerase metal-binding" evidence="2">
    <location>
        <begin position="22"/>
        <end position="160"/>
    </location>
</feature>
<dbReference type="RefSeq" id="WP_316517323.1">
    <property type="nucleotide sequence ID" value="NZ_OY726395.1"/>
</dbReference>